<dbReference type="Proteomes" id="UP001338125">
    <property type="component" value="Unassembled WGS sequence"/>
</dbReference>
<feature type="region of interest" description="Disordered" evidence="1">
    <location>
        <begin position="31"/>
        <end position="69"/>
    </location>
</feature>
<evidence type="ECO:0000256" key="1">
    <source>
        <dbReference type="SAM" id="MobiDB-lite"/>
    </source>
</evidence>
<keyword evidence="3" id="KW-1185">Reference proteome</keyword>
<reference evidence="2 3" key="1">
    <citation type="submission" date="2024-01" db="EMBL/GenBank/DDBJ databases">
        <title>Complete genome of Cladobotryum mycophilum ATHUM6906.</title>
        <authorList>
            <person name="Christinaki A.C."/>
            <person name="Myridakis A.I."/>
            <person name="Kouvelis V.N."/>
        </authorList>
    </citation>
    <scope>NUCLEOTIDE SEQUENCE [LARGE SCALE GENOMIC DNA]</scope>
    <source>
        <strain evidence="2 3">ATHUM6906</strain>
    </source>
</reference>
<name>A0ABR0SR40_9HYPO</name>
<organism evidence="2 3">
    <name type="scientific">Cladobotryum mycophilum</name>
    <dbReference type="NCBI Taxonomy" id="491253"/>
    <lineage>
        <taxon>Eukaryota</taxon>
        <taxon>Fungi</taxon>
        <taxon>Dikarya</taxon>
        <taxon>Ascomycota</taxon>
        <taxon>Pezizomycotina</taxon>
        <taxon>Sordariomycetes</taxon>
        <taxon>Hypocreomycetidae</taxon>
        <taxon>Hypocreales</taxon>
        <taxon>Hypocreaceae</taxon>
        <taxon>Cladobotryum</taxon>
    </lineage>
</organism>
<dbReference type="EMBL" id="JAVFKD010000010">
    <property type="protein sequence ID" value="KAK5994642.1"/>
    <property type="molecule type" value="Genomic_DNA"/>
</dbReference>
<sequence length="85" mass="9480">MLKKDGLGLVTVAIRRRTIFVMERTPRRRLHGYNHDAASSTAPQPEHRGVWTVSSHGPETGKRYDAPGSLRADGPILYSDRGLLK</sequence>
<protein>
    <submittedName>
        <fullName evidence="2">Uncharacterized protein</fullName>
    </submittedName>
</protein>
<gene>
    <name evidence="2" type="ORF">PT974_05125</name>
</gene>
<proteinExistence type="predicted"/>
<accession>A0ABR0SR40</accession>
<comment type="caution">
    <text evidence="2">The sequence shown here is derived from an EMBL/GenBank/DDBJ whole genome shotgun (WGS) entry which is preliminary data.</text>
</comment>
<evidence type="ECO:0000313" key="3">
    <source>
        <dbReference type="Proteomes" id="UP001338125"/>
    </source>
</evidence>
<evidence type="ECO:0000313" key="2">
    <source>
        <dbReference type="EMBL" id="KAK5994642.1"/>
    </source>
</evidence>